<dbReference type="GO" id="GO:0018279">
    <property type="term" value="P:protein N-linked glycosylation via asparagine"/>
    <property type="evidence" value="ECO:0007669"/>
    <property type="project" value="UniProtKB-UniRule"/>
</dbReference>
<dbReference type="PANTHER" id="PTHR10830">
    <property type="entry name" value="DOLICHYL-DIPHOSPHOOLIGOSACCHARIDE--PROTEIN GLYCOSYLTRANSFERASE 48 KDA SUBUNIT"/>
    <property type="match status" value="1"/>
</dbReference>
<comment type="similarity">
    <text evidence="3 8">Belongs to the DDOST 48 kDa subunit family.</text>
</comment>
<evidence type="ECO:0000256" key="5">
    <source>
        <dbReference type="ARBA" id="ARBA00022824"/>
    </source>
</evidence>
<keyword evidence="5 8" id="KW-0256">Endoplasmic reticulum</keyword>
<dbReference type="InterPro" id="IPR005013">
    <property type="entry name" value="DDOST_48_kDa_subunit"/>
</dbReference>
<keyword evidence="7 8" id="KW-0472">Membrane</keyword>
<evidence type="ECO:0000256" key="1">
    <source>
        <dbReference type="ARBA" id="ARBA00004479"/>
    </source>
</evidence>
<feature type="transmembrane region" description="Helical" evidence="8">
    <location>
        <begin position="355"/>
        <end position="376"/>
    </location>
</feature>
<dbReference type="Pfam" id="PF23358">
    <property type="entry name" value="OST48_MD"/>
    <property type="match status" value="1"/>
</dbReference>
<evidence type="ECO:0000256" key="4">
    <source>
        <dbReference type="ARBA" id="ARBA00022692"/>
    </source>
</evidence>
<keyword evidence="4 8" id="KW-0812">Transmembrane</keyword>
<dbReference type="InterPro" id="IPR055459">
    <property type="entry name" value="OST48_MD"/>
</dbReference>
<dbReference type="GO" id="GO:0008250">
    <property type="term" value="C:oligosaccharyltransferase complex"/>
    <property type="evidence" value="ECO:0007669"/>
    <property type="project" value="TreeGrafter"/>
</dbReference>
<comment type="pathway">
    <text evidence="2 8">Protein modification; protein glycosylation.</text>
</comment>
<dbReference type="InterPro" id="IPR055457">
    <property type="entry name" value="OST48_N"/>
</dbReference>
<accession>A0AAW1QMH4</accession>
<evidence type="ECO:0000256" key="8">
    <source>
        <dbReference type="RuleBase" id="RU361142"/>
    </source>
</evidence>
<comment type="function">
    <text evidence="8">Subunit of the oligosaccharyl transferase (OST) complex that catalyzes the initial transfer of a defined glycan (Glc(3)Man(9)GlcNAc(2) in eukaryotes) from the lipid carrier dolichol-pyrophosphate to an asparagine residue within an Asn-X-Ser/Thr consensus motif in nascent polypeptide chains, the first step in protein N-glycosylation. N-glycosylation occurs cotranslationally and the complex associates with the Sec61 complex at the channel-forming translocon complex that mediates protein translocation across the endoplasmic reticulum (ER).</text>
</comment>
<name>A0AAW1QMH4_9CHLO</name>
<feature type="domain" description="OST48 middle" evidence="10">
    <location>
        <begin position="248"/>
        <end position="379"/>
    </location>
</feature>
<evidence type="ECO:0000259" key="10">
    <source>
        <dbReference type="Pfam" id="PF23358"/>
    </source>
</evidence>
<evidence type="ECO:0000256" key="2">
    <source>
        <dbReference type="ARBA" id="ARBA00004922"/>
    </source>
</evidence>
<dbReference type="EMBL" id="JALJOU010000085">
    <property type="protein sequence ID" value="KAK9822633.1"/>
    <property type="molecule type" value="Genomic_DNA"/>
</dbReference>
<proteinExistence type="inferred from homology"/>
<dbReference type="Proteomes" id="UP001445335">
    <property type="component" value="Unassembled WGS sequence"/>
</dbReference>
<comment type="subcellular location">
    <subcellularLocation>
        <location evidence="8">Endoplasmic reticulum membrane</location>
        <topology evidence="8">Single-pass type I membrane protein</topology>
    </subcellularLocation>
    <subcellularLocation>
        <location evidence="1">Membrane</location>
        <topology evidence="1">Single-pass type I membrane protein</topology>
    </subcellularLocation>
</comment>
<sequence length="379" mass="41260">MEFRLADSKSLRLREWDDWLYDKLIIFAPSVAELGGAVDAAQVLEFVDSGRDLLLAVDSRASDEMRGLAMDCGVDLEPRNSAVLDHVDYARGLSGGHRVVATNNTVAAKSVLGDFDGQARILFRGTGLTVSPESELAAVVLRAPDTAVSGSAVKPLAEGAALAGADVGLVAIVQARNDARVVVAGSLDMFSNRFLQAAVDTAAHGLRAPRSGNAAFAAELTRWAFHQRGVLRASALRHRHAGAPAGSPQPSWYRITDVLAVELDIHELVNGAWEPYTGSDVQLEFVMLDPYVRTTLKHNGKGTFSTRFKAPDVYGVFKLRVAHRRLGYTPIEIEEQVPVRPFRHNEFERFLTAAYPYYAAAASTMAAFFMLTLAFLHHK</sequence>
<dbReference type="AlphaFoldDB" id="A0AAW1QMH4"/>
<feature type="domain" description="OST48 N-terminal" evidence="9">
    <location>
        <begin position="2"/>
        <end position="224"/>
    </location>
</feature>
<reference evidence="11 12" key="1">
    <citation type="journal article" date="2024" name="Nat. Commun.">
        <title>Phylogenomics reveals the evolutionary origins of lichenization in chlorophyte algae.</title>
        <authorList>
            <person name="Puginier C."/>
            <person name="Libourel C."/>
            <person name="Otte J."/>
            <person name="Skaloud P."/>
            <person name="Haon M."/>
            <person name="Grisel S."/>
            <person name="Petersen M."/>
            <person name="Berrin J.G."/>
            <person name="Delaux P.M."/>
            <person name="Dal Grande F."/>
            <person name="Keller J."/>
        </authorList>
    </citation>
    <scope>NUCLEOTIDE SEQUENCE [LARGE SCALE GENOMIC DNA]</scope>
    <source>
        <strain evidence="11 12">SAG 245.80</strain>
    </source>
</reference>
<evidence type="ECO:0000256" key="7">
    <source>
        <dbReference type="ARBA" id="ARBA00023136"/>
    </source>
</evidence>
<protein>
    <recommendedName>
        <fullName evidence="8">Dolichyl-diphosphooligosaccharide--protein glycosyltransferase 48 kDa subunit</fullName>
        <shortName evidence="8">Oligosaccharyl transferase 48 kDa subunit</shortName>
    </recommendedName>
</protein>
<comment type="subunit">
    <text evidence="8">Component of the oligosaccharyltransferase (OST) complex.</text>
</comment>
<dbReference type="Pfam" id="PF03345">
    <property type="entry name" value="OST48_N"/>
    <property type="match status" value="1"/>
</dbReference>
<dbReference type="PANTHER" id="PTHR10830:SF0">
    <property type="entry name" value="DOLICHYL-DIPHOSPHOOLIGOSACCHARIDE--PROTEIN GLYCOSYLTRANSFERASE 48 KDA SUBUNIT"/>
    <property type="match status" value="1"/>
</dbReference>
<evidence type="ECO:0000256" key="3">
    <source>
        <dbReference type="ARBA" id="ARBA00008743"/>
    </source>
</evidence>
<comment type="caution">
    <text evidence="11">The sequence shown here is derived from an EMBL/GenBank/DDBJ whole genome shotgun (WGS) entry which is preliminary data.</text>
</comment>
<gene>
    <name evidence="11" type="ORF">WJX81_001489</name>
</gene>
<evidence type="ECO:0000256" key="6">
    <source>
        <dbReference type="ARBA" id="ARBA00022989"/>
    </source>
</evidence>
<evidence type="ECO:0000259" key="9">
    <source>
        <dbReference type="Pfam" id="PF03345"/>
    </source>
</evidence>
<evidence type="ECO:0000313" key="11">
    <source>
        <dbReference type="EMBL" id="KAK9822633.1"/>
    </source>
</evidence>
<organism evidence="11 12">
    <name type="scientific">Elliptochloris bilobata</name>
    <dbReference type="NCBI Taxonomy" id="381761"/>
    <lineage>
        <taxon>Eukaryota</taxon>
        <taxon>Viridiplantae</taxon>
        <taxon>Chlorophyta</taxon>
        <taxon>core chlorophytes</taxon>
        <taxon>Trebouxiophyceae</taxon>
        <taxon>Trebouxiophyceae incertae sedis</taxon>
        <taxon>Elliptochloris clade</taxon>
        <taxon>Elliptochloris</taxon>
    </lineage>
</organism>
<evidence type="ECO:0000313" key="12">
    <source>
        <dbReference type="Proteomes" id="UP001445335"/>
    </source>
</evidence>
<keyword evidence="6 8" id="KW-1133">Transmembrane helix</keyword>
<keyword evidence="12" id="KW-1185">Reference proteome</keyword>